<evidence type="ECO:0000256" key="1">
    <source>
        <dbReference type="SAM" id="Phobius"/>
    </source>
</evidence>
<reference evidence="2" key="1">
    <citation type="journal article" date="2020" name="Nature">
        <title>Giant virus diversity and host interactions through global metagenomics.</title>
        <authorList>
            <person name="Schulz F."/>
            <person name="Roux S."/>
            <person name="Paez-Espino D."/>
            <person name="Jungbluth S."/>
            <person name="Walsh D.A."/>
            <person name="Denef V.J."/>
            <person name="McMahon K.D."/>
            <person name="Konstantinidis K.T."/>
            <person name="Eloe-Fadrosh E.A."/>
            <person name="Kyrpides N.C."/>
            <person name="Woyke T."/>
        </authorList>
    </citation>
    <scope>NUCLEOTIDE SEQUENCE</scope>
    <source>
        <strain evidence="2">GVMAG-M-3300021354-14</strain>
    </source>
</reference>
<dbReference type="AlphaFoldDB" id="A0A6C0CNX5"/>
<proteinExistence type="predicted"/>
<protein>
    <submittedName>
        <fullName evidence="2">Uncharacterized protein</fullName>
    </submittedName>
</protein>
<keyword evidence="1" id="KW-1133">Transmembrane helix</keyword>
<name>A0A6C0CNX5_9ZZZZ</name>
<evidence type="ECO:0000313" key="2">
    <source>
        <dbReference type="EMBL" id="QHT05165.1"/>
    </source>
</evidence>
<accession>A0A6C0CNX5</accession>
<sequence length="505" mass="56485">MTDTTAPFSPPYTWQLDQTRSIALIRQSNWFITYNTTVECSINYPTIVGMLIGMPNFKNADMTPAITNSLRRPWRAFAYNLVDSTGAPIATEKAFLDYLSANPSVEVNLSPADWIASGITFTYNGNTYPTDFFTPIGADIVKIFLTGTYILRTTSNTVENYVAGRELHNQTPLITNGDPTSPNTWIDNAYYLQSKGSDSDDLFTTNIQLLNSLFGTLGTNGIYFPFNFQLDLPQTSGYTGVRLQLQVSMNVQQIYTKTDFIHADFPLDPTRAPSSYNIKNLDFSIVRKSHFSKPLNSCIGILSSYPNQNKSLISSAQVLQQLIFAMADTVQSNKISEAYSPMATLKEKIQKCQSFLYAPSNTLYEQSEGFLELLDLIHTVKLLVFEIRTLRPSLPNCKTWDDTLSQFDEPILCGAAGSLYSEKIAKMKRPLNVEAERNARGLNQKVLGIKNSNPNIPIIIATFVVGIIAYLIFLVLGEVTHSLLHKSSNTTQINNVRQSKTRRRP</sequence>
<keyword evidence="1" id="KW-0472">Membrane</keyword>
<organism evidence="2">
    <name type="scientific">viral metagenome</name>
    <dbReference type="NCBI Taxonomy" id="1070528"/>
    <lineage>
        <taxon>unclassified sequences</taxon>
        <taxon>metagenomes</taxon>
        <taxon>organismal metagenomes</taxon>
    </lineage>
</organism>
<keyword evidence="1" id="KW-0812">Transmembrane</keyword>
<dbReference type="EMBL" id="MN739450">
    <property type="protein sequence ID" value="QHT05165.1"/>
    <property type="molecule type" value="Genomic_DNA"/>
</dbReference>
<feature type="transmembrane region" description="Helical" evidence="1">
    <location>
        <begin position="456"/>
        <end position="476"/>
    </location>
</feature>